<protein>
    <submittedName>
        <fullName evidence="4">Tetratricopeptide repeat protein</fullName>
    </submittedName>
</protein>
<evidence type="ECO:0000256" key="1">
    <source>
        <dbReference type="ARBA" id="ARBA00022737"/>
    </source>
</evidence>
<evidence type="ECO:0000313" key="4">
    <source>
        <dbReference type="EMBL" id="NOT35258.1"/>
    </source>
</evidence>
<gene>
    <name evidence="4" type="ORF">HOP12_14030</name>
</gene>
<proteinExistence type="predicted"/>
<organism evidence="4 5">
    <name type="scientific">Eiseniibacteriota bacterium</name>
    <dbReference type="NCBI Taxonomy" id="2212470"/>
    <lineage>
        <taxon>Bacteria</taxon>
        <taxon>Candidatus Eiseniibacteriota</taxon>
    </lineage>
</organism>
<dbReference type="PANTHER" id="PTHR45586">
    <property type="entry name" value="TPR REPEAT-CONTAINING PROTEIN PA4667"/>
    <property type="match status" value="1"/>
</dbReference>
<evidence type="ECO:0000313" key="5">
    <source>
        <dbReference type="Proteomes" id="UP000580839"/>
    </source>
</evidence>
<dbReference type="PANTHER" id="PTHR45586:SF1">
    <property type="entry name" value="LIPOPOLYSACCHARIDE ASSEMBLY PROTEIN B"/>
    <property type="match status" value="1"/>
</dbReference>
<dbReference type="InterPro" id="IPR019734">
    <property type="entry name" value="TPR_rpt"/>
</dbReference>
<dbReference type="PROSITE" id="PS50005">
    <property type="entry name" value="TPR"/>
    <property type="match status" value="2"/>
</dbReference>
<evidence type="ECO:0000256" key="2">
    <source>
        <dbReference type="ARBA" id="ARBA00022803"/>
    </source>
</evidence>
<dbReference type="EMBL" id="JABFRW010000184">
    <property type="protein sequence ID" value="NOT35258.1"/>
    <property type="molecule type" value="Genomic_DNA"/>
</dbReference>
<name>A0A849SHP6_UNCEI</name>
<dbReference type="Pfam" id="PF13428">
    <property type="entry name" value="TPR_14"/>
    <property type="match status" value="1"/>
</dbReference>
<feature type="non-terminal residue" evidence="4">
    <location>
        <position position="263"/>
    </location>
</feature>
<feature type="repeat" description="TPR" evidence="3">
    <location>
        <begin position="105"/>
        <end position="138"/>
    </location>
</feature>
<keyword evidence="2 3" id="KW-0802">TPR repeat</keyword>
<evidence type="ECO:0000256" key="3">
    <source>
        <dbReference type="PROSITE-ProRule" id="PRU00339"/>
    </source>
</evidence>
<dbReference type="SUPFAM" id="SSF48452">
    <property type="entry name" value="TPR-like"/>
    <property type="match status" value="1"/>
</dbReference>
<dbReference type="InterPro" id="IPR011990">
    <property type="entry name" value="TPR-like_helical_dom_sf"/>
</dbReference>
<keyword evidence="1" id="KW-0677">Repeat</keyword>
<sequence length="263" mass="28701">MLLLAFVVAWFDARPARPQDPPLSTETGSTLFLPTRFDSAAEANDRERIPLLSPGRSSFADTLRADLRRRAREQFELARSLESQGTDVAAIVAYRNALRFDPTIPEANFRLGMLFVKRGELNLGLQNFAEELTLAPGHRDAQRQLGLTLARTGASEDGVRMLEGLLSRDPNDAESWHALGFAQQAAQQPAAAERSLRRAIALGAKGGEAHRDLGAVLAAVGRDREARAEYARAIAISPHDPSVWFNLGNLERRASHSDSALAA</sequence>
<feature type="repeat" description="TPR" evidence="3">
    <location>
        <begin position="207"/>
        <end position="240"/>
    </location>
</feature>
<accession>A0A849SHP6</accession>
<dbReference type="Gene3D" id="1.25.40.10">
    <property type="entry name" value="Tetratricopeptide repeat domain"/>
    <property type="match status" value="1"/>
</dbReference>
<dbReference type="AlphaFoldDB" id="A0A849SHP6"/>
<reference evidence="4 5" key="1">
    <citation type="submission" date="2020-04" db="EMBL/GenBank/DDBJ databases">
        <title>Metagenomic profiling of ammonia- and methane-oxidizing microorganisms in a Dutch drinking water treatment plant.</title>
        <authorList>
            <person name="Poghosyan L."/>
            <person name="Leucker S."/>
        </authorList>
    </citation>
    <scope>NUCLEOTIDE SEQUENCE [LARGE SCALE GENOMIC DNA]</scope>
    <source>
        <strain evidence="4">S-RSF-IL-03</strain>
    </source>
</reference>
<dbReference type="SMART" id="SM00028">
    <property type="entry name" value="TPR"/>
    <property type="match status" value="4"/>
</dbReference>
<dbReference type="InterPro" id="IPR051012">
    <property type="entry name" value="CellSynth/LPSAsmb/PSIAsmb"/>
</dbReference>
<comment type="caution">
    <text evidence="4">The sequence shown here is derived from an EMBL/GenBank/DDBJ whole genome shotgun (WGS) entry which is preliminary data.</text>
</comment>
<dbReference type="Proteomes" id="UP000580839">
    <property type="component" value="Unassembled WGS sequence"/>
</dbReference>